<protein>
    <recommendedName>
        <fullName evidence="3">YceK/YidQ family lipoprotein</fullName>
    </recommendedName>
</protein>
<dbReference type="RefSeq" id="WP_051155599.1">
    <property type="nucleotide sequence ID" value="NZ_BRLH01000003.1"/>
</dbReference>
<evidence type="ECO:0008006" key="3">
    <source>
        <dbReference type="Google" id="ProtNLM"/>
    </source>
</evidence>
<proteinExistence type="predicted"/>
<dbReference type="Proteomes" id="UP001058124">
    <property type="component" value="Unassembled WGS sequence"/>
</dbReference>
<keyword evidence="2" id="KW-1185">Reference proteome</keyword>
<dbReference type="InterPro" id="IPR010780">
    <property type="entry name" value="DUF1375"/>
</dbReference>
<comment type="caution">
    <text evidence="1">The sequence shown here is derived from an EMBL/GenBank/DDBJ whole genome shotgun (WGS) entry which is preliminary data.</text>
</comment>
<dbReference type="Pfam" id="PF07119">
    <property type="entry name" value="DUF1375"/>
    <property type="match status" value="1"/>
</dbReference>
<name>A0AAV5N629_9GAMM</name>
<dbReference type="EMBL" id="BRLH01000003">
    <property type="protein sequence ID" value="GKX55847.1"/>
    <property type="molecule type" value="Genomic_DNA"/>
</dbReference>
<evidence type="ECO:0000313" key="1">
    <source>
        <dbReference type="EMBL" id="GKX55847.1"/>
    </source>
</evidence>
<reference evidence="1" key="1">
    <citation type="submission" date="2022-06" db="EMBL/GenBank/DDBJ databases">
        <title>Draft genome sequences of Leminorella grimontii str. JCM5902.</title>
        <authorList>
            <person name="Wakabayashi Y."/>
            <person name="Kojima K."/>
        </authorList>
    </citation>
    <scope>NUCLEOTIDE SEQUENCE</scope>
    <source>
        <strain evidence="1">JCM 5902</strain>
    </source>
</reference>
<gene>
    <name evidence="1" type="ORF">SOASR030_19590</name>
</gene>
<evidence type="ECO:0000313" key="2">
    <source>
        <dbReference type="Proteomes" id="UP001058124"/>
    </source>
</evidence>
<accession>A0AAV5N629</accession>
<dbReference type="AlphaFoldDB" id="A0AAV5N629"/>
<organism evidence="1 2">
    <name type="scientific">Leminorella grimontii</name>
    <dbReference type="NCBI Taxonomy" id="82981"/>
    <lineage>
        <taxon>Bacteria</taxon>
        <taxon>Pseudomonadati</taxon>
        <taxon>Pseudomonadota</taxon>
        <taxon>Gammaproteobacteria</taxon>
        <taxon>Enterobacterales</taxon>
        <taxon>Budviciaceae</taxon>
        <taxon>Leminorella</taxon>
    </lineage>
</organism>
<sequence length="103" mass="11270">MRFLITNGILLTTLFLSGCSSIITRSDKYDEYYVYPGVRESVRELNYQCGAGGVAAMGCISHGIAKPFIILDLPFSFVLDTVLLPVDGVIYGVSSKEKAPEEQ</sequence>
<dbReference type="PROSITE" id="PS51257">
    <property type="entry name" value="PROKAR_LIPOPROTEIN"/>
    <property type="match status" value="1"/>
</dbReference>